<reference evidence="5" key="1">
    <citation type="submission" date="2021-01" db="EMBL/GenBank/DDBJ databases">
        <authorList>
            <person name="Corre E."/>
            <person name="Pelletier E."/>
            <person name="Niang G."/>
            <person name="Scheremetjew M."/>
            <person name="Finn R."/>
            <person name="Kale V."/>
            <person name="Holt S."/>
            <person name="Cochrane G."/>
            <person name="Meng A."/>
            <person name="Brown T."/>
            <person name="Cohen L."/>
        </authorList>
    </citation>
    <scope>NUCLEOTIDE SEQUENCE</scope>
    <source>
        <strain evidence="5">GSBS06</strain>
    </source>
</reference>
<name>A0A7S3PP21_9STRA</name>
<protein>
    <recommendedName>
        <fullName evidence="6">Thioesterase domain-containing protein</fullName>
    </recommendedName>
</protein>
<evidence type="ECO:0000313" key="5">
    <source>
        <dbReference type="EMBL" id="CAE0445796.1"/>
    </source>
</evidence>
<keyword evidence="1" id="KW-0963">Cytoplasm</keyword>
<evidence type="ECO:0000256" key="3">
    <source>
        <dbReference type="ARBA" id="ARBA00022832"/>
    </source>
</evidence>
<keyword evidence="2" id="KW-0378">Hydrolase</keyword>
<organism evidence="5">
    <name type="scientific">Aplanochytrium stocchinoi</name>
    <dbReference type="NCBI Taxonomy" id="215587"/>
    <lineage>
        <taxon>Eukaryota</taxon>
        <taxon>Sar</taxon>
        <taxon>Stramenopiles</taxon>
        <taxon>Bigyra</taxon>
        <taxon>Labyrinthulomycetes</taxon>
        <taxon>Thraustochytrida</taxon>
        <taxon>Thraustochytriidae</taxon>
        <taxon>Aplanochytrium</taxon>
    </lineage>
</organism>
<keyword evidence="4" id="KW-0443">Lipid metabolism</keyword>
<proteinExistence type="predicted"/>
<evidence type="ECO:0000256" key="2">
    <source>
        <dbReference type="ARBA" id="ARBA00022801"/>
    </source>
</evidence>
<dbReference type="AlphaFoldDB" id="A0A7S3PP21"/>
<dbReference type="EMBL" id="HBIN01020651">
    <property type="protein sequence ID" value="CAE0445796.1"/>
    <property type="molecule type" value="Transcribed_RNA"/>
</dbReference>
<dbReference type="PANTHER" id="PTHR12418:SF19">
    <property type="entry name" value="ACYL-COENZYME A THIOESTERASE THEM4"/>
    <property type="match status" value="1"/>
</dbReference>
<dbReference type="CDD" id="cd03443">
    <property type="entry name" value="PaaI_thioesterase"/>
    <property type="match status" value="1"/>
</dbReference>
<keyword evidence="3" id="KW-0276">Fatty acid metabolism</keyword>
<dbReference type="PANTHER" id="PTHR12418">
    <property type="entry name" value="ACYL-COENZYME A THIOESTERASE THEM4"/>
    <property type="match status" value="1"/>
</dbReference>
<dbReference type="SUPFAM" id="SSF54637">
    <property type="entry name" value="Thioesterase/thiol ester dehydrase-isomerase"/>
    <property type="match status" value="1"/>
</dbReference>
<accession>A0A7S3PP21</accession>
<dbReference type="InterPro" id="IPR052365">
    <property type="entry name" value="THEM4/THEM5_acyl-CoA_thioest"/>
</dbReference>
<evidence type="ECO:0008006" key="6">
    <source>
        <dbReference type="Google" id="ProtNLM"/>
    </source>
</evidence>
<dbReference type="GO" id="GO:0016787">
    <property type="term" value="F:hydrolase activity"/>
    <property type="evidence" value="ECO:0007669"/>
    <property type="project" value="UniProtKB-KW"/>
</dbReference>
<dbReference type="Gene3D" id="3.10.129.10">
    <property type="entry name" value="Hotdog Thioesterase"/>
    <property type="match status" value="1"/>
</dbReference>
<evidence type="ECO:0000256" key="1">
    <source>
        <dbReference type="ARBA" id="ARBA00022490"/>
    </source>
</evidence>
<gene>
    <name evidence="5" type="ORF">ASTO00021_LOCUS15800</name>
</gene>
<dbReference type="InterPro" id="IPR029069">
    <property type="entry name" value="HotDog_dom_sf"/>
</dbReference>
<sequence>MLLLDIFSKNCVQIMALESPNDRDEEAFRRFVSQIRNSNGSTNVCSDEFPEDPVVKAWYDAIDEVGIDRLSREEWWYKVINDPQNLPVMKTHRKRFPVHYVVGRHSPWYHEKVISKDKRRSTYAIYVGPFTSNGANKIGTMQGGAQSSLFDFATGELASAYAAHPSPTAYLNVQMKKPAHPIPGVFRLDCWIDRIEGKKIYVHGKLSNGTNGKVYAEAESLIIDTRNKGRITADLSDAIKTKNRSKL</sequence>
<dbReference type="GO" id="GO:0006631">
    <property type="term" value="P:fatty acid metabolic process"/>
    <property type="evidence" value="ECO:0007669"/>
    <property type="project" value="UniProtKB-KW"/>
</dbReference>
<evidence type="ECO:0000256" key="4">
    <source>
        <dbReference type="ARBA" id="ARBA00023098"/>
    </source>
</evidence>